<dbReference type="InterPro" id="IPR008963">
    <property type="entry name" value="Purple_acid_Pase-like_N"/>
</dbReference>
<keyword evidence="2" id="KW-0812">Transmembrane</keyword>
<dbReference type="AlphaFoldDB" id="A0A9D1SVY9"/>
<feature type="transmembrane region" description="Helical" evidence="2">
    <location>
        <begin position="44"/>
        <end position="64"/>
    </location>
</feature>
<reference evidence="5" key="2">
    <citation type="journal article" date="2021" name="PeerJ">
        <title>Extensive microbial diversity within the chicken gut microbiome revealed by metagenomics and culture.</title>
        <authorList>
            <person name="Gilroy R."/>
            <person name="Ravi A."/>
            <person name="Getino M."/>
            <person name="Pursley I."/>
            <person name="Horton D.L."/>
            <person name="Alikhan N.F."/>
            <person name="Baker D."/>
            <person name="Gharbi K."/>
            <person name="Hall N."/>
            <person name="Watson M."/>
            <person name="Adriaenssens E.M."/>
            <person name="Foster-Nyarko E."/>
            <person name="Jarju S."/>
            <person name="Secka A."/>
            <person name="Antonio M."/>
            <person name="Oren A."/>
            <person name="Chaudhuri R.R."/>
            <person name="La Ragione R."/>
            <person name="Hildebrand F."/>
            <person name="Pallen M.J."/>
        </authorList>
    </citation>
    <scope>NUCLEOTIDE SEQUENCE</scope>
    <source>
        <strain evidence="5">ChiSjej4B22-8349</strain>
    </source>
</reference>
<name>A0A9D1SVY9_9FIRM</name>
<dbReference type="InterPro" id="IPR039331">
    <property type="entry name" value="PAPs-like"/>
</dbReference>
<dbReference type="InterPro" id="IPR029052">
    <property type="entry name" value="Metallo-depent_PP-like"/>
</dbReference>
<dbReference type="InterPro" id="IPR004843">
    <property type="entry name" value="Calcineurin-like_PHP"/>
</dbReference>
<dbReference type="Proteomes" id="UP000824130">
    <property type="component" value="Unassembled WGS sequence"/>
</dbReference>
<reference evidence="5" key="1">
    <citation type="submission" date="2020-10" db="EMBL/GenBank/DDBJ databases">
        <authorList>
            <person name="Gilroy R."/>
        </authorList>
    </citation>
    <scope>NUCLEOTIDE SEQUENCE</scope>
    <source>
        <strain evidence="5">ChiSjej4B22-8349</strain>
    </source>
</reference>
<evidence type="ECO:0000313" key="5">
    <source>
        <dbReference type="EMBL" id="HIU96837.1"/>
    </source>
</evidence>
<dbReference type="Pfam" id="PF16656">
    <property type="entry name" value="Pur_ac_phosph_N"/>
    <property type="match status" value="1"/>
</dbReference>
<feature type="domain" description="Purple acid phosphatase N-terminal" evidence="4">
    <location>
        <begin position="81"/>
        <end position="168"/>
    </location>
</feature>
<dbReference type="GO" id="GO:0046872">
    <property type="term" value="F:metal ion binding"/>
    <property type="evidence" value="ECO:0007669"/>
    <property type="project" value="InterPro"/>
</dbReference>
<dbReference type="GO" id="GO:0003993">
    <property type="term" value="F:acid phosphatase activity"/>
    <property type="evidence" value="ECO:0007669"/>
    <property type="project" value="InterPro"/>
</dbReference>
<proteinExistence type="predicted"/>
<accession>A0A9D1SVY9</accession>
<feature type="domain" description="Calcineurin-like phosphoesterase" evidence="3">
    <location>
        <begin position="176"/>
        <end position="384"/>
    </location>
</feature>
<dbReference type="PANTHER" id="PTHR22953">
    <property type="entry name" value="ACID PHOSPHATASE RELATED"/>
    <property type="match status" value="1"/>
</dbReference>
<dbReference type="InterPro" id="IPR015914">
    <property type="entry name" value="PAPs_N"/>
</dbReference>
<dbReference type="EMBL" id="DVOB01000194">
    <property type="protein sequence ID" value="HIU96837.1"/>
    <property type="molecule type" value="Genomic_DNA"/>
</dbReference>
<organism evidence="5 6">
    <name type="scientific">Candidatus Allocopromorpha excrementipullorum</name>
    <dbReference type="NCBI Taxonomy" id="2840743"/>
    <lineage>
        <taxon>Bacteria</taxon>
        <taxon>Bacillati</taxon>
        <taxon>Bacillota</taxon>
        <taxon>Clostridia</taxon>
        <taxon>Eubacteriales</taxon>
        <taxon>Eubacteriaceae</taxon>
        <taxon>Eubacteriaceae incertae sedis</taxon>
        <taxon>Candidatus Allocopromorpha</taxon>
    </lineage>
</organism>
<dbReference type="Gene3D" id="2.60.40.380">
    <property type="entry name" value="Purple acid phosphatase-like, N-terminal"/>
    <property type="match status" value="1"/>
</dbReference>
<evidence type="ECO:0000256" key="1">
    <source>
        <dbReference type="ARBA" id="ARBA00022729"/>
    </source>
</evidence>
<dbReference type="SUPFAM" id="SSF49363">
    <property type="entry name" value="Purple acid phosphatase, N-terminal domain"/>
    <property type="match status" value="1"/>
</dbReference>
<evidence type="ECO:0000313" key="6">
    <source>
        <dbReference type="Proteomes" id="UP000824130"/>
    </source>
</evidence>
<dbReference type="PANTHER" id="PTHR22953:SF153">
    <property type="entry name" value="PURPLE ACID PHOSPHATASE"/>
    <property type="match status" value="1"/>
</dbReference>
<evidence type="ECO:0000256" key="2">
    <source>
        <dbReference type="SAM" id="Phobius"/>
    </source>
</evidence>
<dbReference type="SUPFAM" id="SSF56300">
    <property type="entry name" value="Metallo-dependent phosphatases"/>
    <property type="match status" value="1"/>
</dbReference>
<keyword evidence="1" id="KW-0732">Signal</keyword>
<dbReference type="Pfam" id="PF00149">
    <property type="entry name" value="Metallophos"/>
    <property type="match status" value="1"/>
</dbReference>
<dbReference type="Gene3D" id="3.60.21.10">
    <property type="match status" value="1"/>
</dbReference>
<keyword evidence="2" id="KW-1133">Transmembrane helix</keyword>
<gene>
    <name evidence="5" type="ORF">IAD25_09080</name>
</gene>
<evidence type="ECO:0000259" key="4">
    <source>
        <dbReference type="Pfam" id="PF16656"/>
    </source>
</evidence>
<keyword evidence="2" id="KW-0472">Membrane</keyword>
<protein>
    <submittedName>
        <fullName evidence="5">Metallophosphoesterase family protein</fullName>
    </submittedName>
</protein>
<evidence type="ECO:0000259" key="3">
    <source>
        <dbReference type="Pfam" id="PF00149"/>
    </source>
</evidence>
<comment type="caution">
    <text evidence="5">The sequence shown here is derived from an EMBL/GenBank/DDBJ whole genome shotgun (WGS) entry which is preliminary data.</text>
</comment>
<sequence length="469" mass="52455">MRKFLLLENIVAIASGGKERAMSQERSGLAPAGRRGVTQASLPALISMLMMAAMLFAMVVVSAATSCYAGEAAITISSDRQTVISPGEAADTVYISWKGEKDGPSFLRVSQSRKSLPRSQAIEGRRERVLGGAYFRYTAQLKGLEPGETYYYEIGDGMVFDKPSSFRTPQESGEGTFLYLGDVQFDISIDEYRRWGEDMEDIWARHPDLDCAVIGGDMVNVPWRLEQWNGFLENCDVFSSLPLMTVPGNHEGVKGNITYRKIFPAPDNGPFMSSLSGEAASAGNFYYFDWGYCRFIMTDSSFLTDARMESLGPEAWARAEKKVEEWLAEALEGSDKTWNIVVTHHPPYGMHDKATVSPELRKLWVPIMEEYGADLVLCGHQHMYMRTERINGILYVMGNSGQRKSGFFNGSDVPRYSASVYGEGMSYQIIKAGWKELRITAYNEKGLIVDEALLEKNIFLHILEFFGSH</sequence>